<feature type="transmembrane region" description="Helical" evidence="2">
    <location>
        <begin position="57"/>
        <end position="75"/>
    </location>
</feature>
<evidence type="ECO:0000256" key="2">
    <source>
        <dbReference type="SAM" id="Phobius"/>
    </source>
</evidence>
<comment type="caution">
    <text evidence="3">The sequence shown here is derived from an EMBL/GenBank/DDBJ whole genome shotgun (WGS) entry which is preliminary data.</text>
</comment>
<proteinExistence type="inferred from homology"/>
<dbReference type="OrthoDB" id="2126698at2759"/>
<evidence type="ECO:0000256" key="1">
    <source>
        <dbReference type="ARBA" id="ARBA00010199"/>
    </source>
</evidence>
<dbReference type="EMBL" id="CABITT030000002">
    <property type="protein sequence ID" value="VVA93831.1"/>
    <property type="molecule type" value="Genomic_DNA"/>
</dbReference>
<dbReference type="Pfam" id="PF01554">
    <property type="entry name" value="MatE"/>
    <property type="match status" value="1"/>
</dbReference>
<gene>
    <name evidence="3" type="ORF">ANE_LOCUS4276</name>
</gene>
<dbReference type="GO" id="GO:0015297">
    <property type="term" value="F:antiporter activity"/>
    <property type="evidence" value="ECO:0007669"/>
    <property type="project" value="InterPro"/>
</dbReference>
<comment type="similarity">
    <text evidence="1">Belongs to the multi antimicrobial extrusion (MATE) (TC 2.A.66.1) family.</text>
</comment>
<evidence type="ECO:0000313" key="3">
    <source>
        <dbReference type="EMBL" id="VVA93831.1"/>
    </source>
</evidence>
<accession>A0A565AWQ2</accession>
<keyword evidence="2" id="KW-0812">Transmembrane</keyword>
<dbReference type="InterPro" id="IPR002528">
    <property type="entry name" value="MATE_fam"/>
</dbReference>
<feature type="transmembrane region" description="Helical" evidence="2">
    <location>
        <begin position="7"/>
        <end position="27"/>
    </location>
</feature>
<keyword evidence="2" id="KW-1133">Transmembrane helix</keyword>
<dbReference type="GO" id="GO:0016020">
    <property type="term" value="C:membrane"/>
    <property type="evidence" value="ECO:0007669"/>
    <property type="project" value="InterPro"/>
</dbReference>
<reference evidence="3" key="1">
    <citation type="submission" date="2019-07" db="EMBL/GenBank/DDBJ databases">
        <authorList>
            <person name="Dittberner H."/>
        </authorList>
    </citation>
    <scope>NUCLEOTIDE SEQUENCE [LARGE SCALE GENOMIC DNA]</scope>
</reference>
<dbReference type="PANTHER" id="PTHR11206">
    <property type="entry name" value="MULTIDRUG RESISTANCE PROTEIN"/>
    <property type="match status" value="1"/>
</dbReference>
<dbReference type="Proteomes" id="UP000489600">
    <property type="component" value="Unassembled WGS sequence"/>
</dbReference>
<evidence type="ECO:0008006" key="5">
    <source>
        <dbReference type="Google" id="ProtNLM"/>
    </source>
</evidence>
<dbReference type="GO" id="GO:0042910">
    <property type="term" value="F:xenobiotic transmembrane transporter activity"/>
    <property type="evidence" value="ECO:0007669"/>
    <property type="project" value="InterPro"/>
</dbReference>
<keyword evidence="4" id="KW-1185">Reference proteome</keyword>
<dbReference type="AlphaFoldDB" id="A0A565AWQ2"/>
<name>A0A565AWQ2_9BRAS</name>
<sequence length="83" mass="8711">MGRLGSLELAGGALAIGFTNITGYSVLSGLATGMEPLCGQATGSKNPSLATLTLKRTIFLLLLASLPISLLWLNLQPLMRILR</sequence>
<evidence type="ECO:0000313" key="4">
    <source>
        <dbReference type="Proteomes" id="UP000489600"/>
    </source>
</evidence>
<keyword evidence="2" id="KW-0472">Membrane</keyword>
<protein>
    <recommendedName>
        <fullName evidence="5">MATE efflux family protein</fullName>
    </recommendedName>
</protein>
<organism evidence="3 4">
    <name type="scientific">Arabis nemorensis</name>
    <dbReference type="NCBI Taxonomy" id="586526"/>
    <lineage>
        <taxon>Eukaryota</taxon>
        <taxon>Viridiplantae</taxon>
        <taxon>Streptophyta</taxon>
        <taxon>Embryophyta</taxon>
        <taxon>Tracheophyta</taxon>
        <taxon>Spermatophyta</taxon>
        <taxon>Magnoliopsida</taxon>
        <taxon>eudicotyledons</taxon>
        <taxon>Gunneridae</taxon>
        <taxon>Pentapetalae</taxon>
        <taxon>rosids</taxon>
        <taxon>malvids</taxon>
        <taxon>Brassicales</taxon>
        <taxon>Brassicaceae</taxon>
        <taxon>Arabideae</taxon>
        <taxon>Arabis</taxon>
    </lineage>
</organism>